<dbReference type="Proteomes" id="UP001189429">
    <property type="component" value="Unassembled WGS sequence"/>
</dbReference>
<feature type="chain" id="PRO_5046059217" description="PS II complex 12 kDa extrinsic protein" evidence="1">
    <location>
        <begin position="21"/>
        <end position="116"/>
    </location>
</feature>
<keyword evidence="3" id="KW-1185">Reference proteome</keyword>
<dbReference type="EMBL" id="CAUYUJ010014617">
    <property type="protein sequence ID" value="CAK0843932.1"/>
    <property type="molecule type" value="Genomic_DNA"/>
</dbReference>
<protein>
    <recommendedName>
        <fullName evidence="4">PS II complex 12 kDa extrinsic protein</fullName>
    </recommendedName>
</protein>
<reference evidence="2" key="1">
    <citation type="submission" date="2023-10" db="EMBL/GenBank/DDBJ databases">
        <authorList>
            <person name="Chen Y."/>
            <person name="Shah S."/>
            <person name="Dougan E. K."/>
            <person name="Thang M."/>
            <person name="Chan C."/>
        </authorList>
    </citation>
    <scope>NUCLEOTIDE SEQUENCE [LARGE SCALE GENOMIC DNA]</scope>
</reference>
<accession>A0ABN9TDX4</accession>
<keyword evidence="1" id="KW-0732">Signal</keyword>
<evidence type="ECO:0000313" key="3">
    <source>
        <dbReference type="Proteomes" id="UP001189429"/>
    </source>
</evidence>
<sequence length="116" mass="12349">MRRPRLAPLALLGLLAALRAARQGAFVGARAPPPRGAVAVRAQSQEEKDKERLEFMDSPIGQAIGAFAKFLSDSPLNDGKIAFAKMQAGDFDEAAVGKKVDAYLANNAAVMFSFSK</sequence>
<evidence type="ECO:0008006" key="4">
    <source>
        <dbReference type="Google" id="ProtNLM"/>
    </source>
</evidence>
<comment type="caution">
    <text evidence="2">The sequence shown here is derived from an EMBL/GenBank/DDBJ whole genome shotgun (WGS) entry which is preliminary data.</text>
</comment>
<evidence type="ECO:0000313" key="2">
    <source>
        <dbReference type="EMBL" id="CAK0843932.1"/>
    </source>
</evidence>
<feature type="signal peptide" evidence="1">
    <location>
        <begin position="1"/>
        <end position="20"/>
    </location>
</feature>
<proteinExistence type="predicted"/>
<organism evidence="2 3">
    <name type="scientific">Prorocentrum cordatum</name>
    <dbReference type="NCBI Taxonomy" id="2364126"/>
    <lineage>
        <taxon>Eukaryota</taxon>
        <taxon>Sar</taxon>
        <taxon>Alveolata</taxon>
        <taxon>Dinophyceae</taxon>
        <taxon>Prorocentrales</taxon>
        <taxon>Prorocentraceae</taxon>
        <taxon>Prorocentrum</taxon>
    </lineage>
</organism>
<gene>
    <name evidence="2" type="ORF">PCOR1329_LOCUS38129</name>
</gene>
<evidence type="ECO:0000256" key="1">
    <source>
        <dbReference type="SAM" id="SignalP"/>
    </source>
</evidence>
<name>A0ABN9TDX4_9DINO</name>